<reference evidence="2" key="1">
    <citation type="submission" date="2020-08" db="EMBL/GenBank/DDBJ databases">
        <title>Genome sequencing and assembly of the red palm weevil Rhynchophorus ferrugineus.</title>
        <authorList>
            <person name="Dias G.B."/>
            <person name="Bergman C.M."/>
            <person name="Manee M."/>
        </authorList>
    </citation>
    <scope>NUCLEOTIDE SEQUENCE</scope>
    <source>
        <strain evidence="2">AA-2017</strain>
        <tissue evidence="2">Whole larva</tissue>
    </source>
</reference>
<dbReference type="EMBL" id="JAACXV010014584">
    <property type="protein sequence ID" value="KAF7265751.1"/>
    <property type="molecule type" value="Genomic_DNA"/>
</dbReference>
<proteinExistence type="predicted"/>
<feature type="compositionally biased region" description="Polar residues" evidence="1">
    <location>
        <begin position="1"/>
        <end position="16"/>
    </location>
</feature>
<evidence type="ECO:0000313" key="2">
    <source>
        <dbReference type="EMBL" id="KAF7265751.1"/>
    </source>
</evidence>
<feature type="region of interest" description="Disordered" evidence="1">
    <location>
        <begin position="121"/>
        <end position="141"/>
    </location>
</feature>
<feature type="compositionally biased region" description="Basic and acidic residues" evidence="1">
    <location>
        <begin position="182"/>
        <end position="199"/>
    </location>
</feature>
<feature type="region of interest" description="Disordered" evidence="1">
    <location>
        <begin position="155"/>
        <end position="223"/>
    </location>
</feature>
<sequence length="239" mass="26304">MPSLFFSRTTSHNNQGERLPLSPLSPLSAAPSRSSSSLFRSRPPPPPSSPAPPVLIPAVAQVTKSAAVGQGRGQKGGKQILLEFYCGIDYKINKIWPRQPTKRNGKNIADSAQKFIMYRESTRQHSSSGRAMRRASGGGEGRFSMAERVGIKTGTRERKCATGTGQETGNPTPTVGNAFTFRKTEEKKRNEEDDNDGKNPTKKSFCAPEYETPPRAIVDPPTTVRRRAEVREPRSIFLF</sequence>
<comment type="caution">
    <text evidence="2">The sequence shown here is derived from an EMBL/GenBank/DDBJ whole genome shotgun (WGS) entry which is preliminary data.</text>
</comment>
<feature type="compositionally biased region" description="Pro residues" evidence="1">
    <location>
        <begin position="42"/>
        <end position="54"/>
    </location>
</feature>
<dbReference type="Proteomes" id="UP000625711">
    <property type="component" value="Unassembled WGS sequence"/>
</dbReference>
<gene>
    <name evidence="2" type="ORF">GWI33_020834</name>
</gene>
<feature type="compositionally biased region" description="Low complexity" evidence="1">
    <location>
        <begin position="18"/>
        <end position="41"/>
    </location>
</feature>
<evidence type="ECO:0000256" key="1">
    <source>
        <dbReference type="SAM" id="MobiDB-lite"/>
    </source>
</evidence>
<feature type="region of interest" description="Disordered" evidence="1">
    <location>
        <begin position="1"/>
        <end position="54"/>
    </location>
</feature>
<feature type="compositionally biased region" description="Polar residues" evidence="1">
    <location>
        <begin position="163"/>
        <end position="177"/>
    </location>
</feature>
<protein>
    <submittedName>
        <fullName evidence="2">Uncharacterized protein</fullName>
    </submittedName>
</protein>
<dbReference type="AlphaFoldDB" id="A0A834LZ31"/>
<organism evidence="2 3">
    <name type="scientific">Rhynchophorus ferrugineus</name>
    <name type="common">Red palm weevil</name>
    <name type="synonym">Curculio ferrugineus</name>
    <dbReference type="NCBI Taxonomy" id="354439"/>
    <lineage>
        <taxon>Eukaryota</taxon>
        <taxon>Metazoa</taxon>
        <taxon>Ecdysozoa</taxon>
        <taxon>Arthropoda</taxon>
        <taxon>Hexapoda</taxon>
        <taxon>Insecta</taxon>
        <taxon>Pterygota</taxon>
        <taxon>Neoptera</taxon>
        <taxon>Endopterygota</taxon>
        <taxon>Coleoptera</taxon>
        <taxon>Polyphaga</taxon>
        <taxon>Cucujiformia</taxon>
        <taxon>Curculionidae</taxon>
        <taxon>Dryophthorinae</taxon>
        <taxon>Rhynchophorus</taxon>
    </lineage>
</organism>
<keyword evidence="3" id="KW-1185">Reference proteome</keyword>
<evidence type="ECO:0000313" key="3">
    <source>
        <dbReference type="Proteomes" id="UP000625711"/>
    </source>
</evidence>
<name>A0A834LZ31_RHYFE</name>
<accession>A0A834LZ31</accession>